<organism evidence="1">
    <name type="scientific">Rhizobium meliloti</name>
    <name type="common">Ensifer meliloti</name>
    <name type="synonym">Sinorhizobium meliloti</name>
    <dbReference type="NCBI Taxonomy" id="382"/>
    <lineage>
        <taxon>Bacteria</taxon>
        <taxon>Pseudomonadati</taxon>
        <taxon>Pseudomonadota</taxon>
        <taxon>Alphaproteobacteria</taxon>
        <taxon>Hyphomicrobiales</taxon>
        <taxon>Rhizobiaceae</taxon>
        <taxon>Sinorhizobium/Ensifer group</taxon>
        <taxon>Sinorhizobium</taxon>
    </lineage>
</organism>
<name>I2E224_RHIML</name>
<proteinExistence type="predicted"/>
<keyword evidence="1" id="KW-0614">Plasmid</keyword>
<sequence length="38" mass="4337">MSARQLHEAPLAILPQHVLLSHLKFLNHRNARGNSHDN</sequence>
<accession>I2E224</accession>
<geneLocation type="plasmid" evidence="1">
    <name>pHRC017</name>
</geneLocation>
<dbReference type="EMBL" id="JQ665880">
    <property type="protein sequence ID" value="AFJ91542.1"/>
    <property type="molecule type" value="Genomic_DNA"/>
</dbReference>
<evidence type="ECO:0000313" key="1">
    <source>
        <dbReference type="EMBL" id="AFJ91542.1"/>
    </source>
</evidence>
<gene>
    <name evidence="1" type="ORF">pHRC017_0492</name>
</gene>
<reference evidence="1" key="1">
    <citation type="journal article" date="2012" name="Mol. Plant Microbe Interact.">
        <title>Rhizobial plasmids that cause impaired symbiotic nitrogen fixation and enhanced host invasion.</title>
        <authorList>
            <person name="Crook M.B."/>
            <person name="Lindsay D.P."/>
            <person name="Biggs M.B."/>
            <person name="Bentley J.S."/>
            <person name="Price J.C."/>
            <person name="Clement S.C."/>
            <person name="Clement M.J."/>
            <person name="Long S.R."/>
            <person name="Griffitts J.S."/>
        </authorList>
    </citation>
    <scope>NUCLEOTIDE SEQUENCE</scope>
    <source>
        <strain evidence="1">C017</strain>
        <plasmid evidence="1">pHRC017</plasmid>
    </source>
</reference>
<protein>
    <submittedName>
        <fullName evidence="1">Uncharacterized protein</fullName>
    </submittedName>
</protein>
<dbReference type="AlphaFoldDB" id="I2E224"/>